<dbReference type="STRING" id="5627.A0A1C7M479"/>
<evidence type="ECO:0000256" key="2">
    <source>
        <dbReference type="SAM" id="Phobius"/>
    </source>
</evidence>
<feature type="transmembrane region" description="Helical" evidence="2">
    <location>
        <begin position="126"/>
        <end position="150"/>
    </location>
</feature>
<reference evidence="3 4" key="1">
    <citation type="submission" date="2016-03" db="EMBL/GenBank/DDBJ databases">
        <title>Whole genome sequencing of Grifola frondosa 9006-11.</title>
        <authorList>
            <person name="Min B."/>
            <person name="Park H."/>
            <person name="Kim J.-G."/>
            <person name="Cho H."/>
            <person name="Oh Y.-L."/>
            <person name="Kong W.-S."/>
            <person name="Choi I.-G."/>
        </authorList>
    </citation>
    <scope>NUCLEOTIDE SEQUENCE [LARGE SCALE GENOMIC DNA]</scope>
    <source>
        <strain evidence="3 4">9006-11</strain>
    </source>
</reference>
<keyword evidence="4" id="KW-1185">Reference proteome</keyword>
<dbReference type="Proteomes" id="UP000092993">
    <property type="component" value="Unassembled WGS sequence"/>
</dbReference>
<dbReference type="AlphaFoldDB" id="A0A1C7M479"/>
<sequence length="280" mass="30496">MHLRTKCWQWNTLVILYRSGSGGTSSGSVHCPRGHLQACSIISDDDGGMWRARGCQDSLWHDTSELVITRTPTSQIASRLGDPEDYWIVHYSTITPVDSMAVPANCNNCANDPSIQDGGQEAQANLGVVVGVLGGMWLVGVVVLIVVPLVRRRNRRRARDIMRSKGDIDSGYQPSRRSSFRHQKMFSGPDAHVLLPLLDPLRPVSTLTWSDLHSRSLSIDSTDGGDTYVSPTNNATTSHRSPGEQPPVMGRGEACCGWHALVTAIQAQSDSTGAPVQERV</sequence>
<keyword evidence="2" id="KW-0472">Membrane</keyword>
<name>A0A1C7M479_GRIFR</name>
<keyword evidence="2" id="KW-1133">Transmembrane helix</keyword>
<feature type="region of interest" description="Disordered" evidence="1">
    <location>
        <begin position="220"/>
        <end position="248"/>
    </location>
</feature>
<evidence type="ECO:0000313" key="4">
    <source>
        <dbReference type="Proteomes" id="UP000092993"/>
    </source>
</evidence>
<feature type="compositionally biased region" description="Polar residues" evidence="1">
    <location>
        <begin position="229"/>
        <end position="240"/>
    </location>
</feature>
<accession>A0A1C7M479</accession>
<keyword evidence="2" id="KW-0812">Transmembrane</keyword>
<evidence type="ECO:0000256" key="1">
    <source>
        <dbReference type="SAM" id="MobiDB-lite"/>
    </source>
</evidence>
<organism evidence="3 4">
    <name type="scientific">Grifola frondosa</name>
    <name type="common">Maitake</name>
    <name type="synonym">Polyporus frondosus</name>
    <dbReference type="NCBI Taxonomy" id="5627"/>
    <lineage>
        <taxon>Eukaryota</taxon>
        <taxon>Fungi</taxon>
        <taxon>Dikarya</taxon>
        <taxon>Basidiomycota</taxon>
        <taxon>Agaricomycotina</taxon>
        <taxon>Agaricomycetes</taxon>
        <taxon>Polyporales</taxon>
        <taxon>Grifolaceae</taxon>
        <taxon>Grifola</taxon>
    </lineage>
</organism>
<dbReference type="EMBL" id="LUGG01000015">
    <property type="protein sequence ID" value="OBZ69894.1"/>
    <property type="molecule type" value="Genomic_DNA"/>
</dbReference>
<gene>
    <name evidence="3" type="ORF">A0H81_10524</name>
</gene>
<proteinExistence type="predicted"/>
<evidence type="ECO:0000313" key="3">
    <source>
        <dbReference type="EMBL" id="OBZ69894.1"/>
    </source>
</evidence>
<protein>
    <submittedName>
        <fullName evidence="3">Uncharacterized protein</fullName>
    </submittedName>
</protein>
<comment type="caution">
    <text evidence="3">The sequence shown here is derived from an EMBL/GenBank/DDBJ whole genome shotgun (WGS) entry which is preliminary data.</text>
</comment>